<sequence length="35" mass="3655">MGLLMTGLLSFIAFFNGMRTVLSGAGAGQPLQQVQ</sequence>
<reference evidence="1 2" key="1">
    <citation type="submission" date="2021-08" db="EMBL/GenBank/DDBJ databases">
        <authorList>
            <person name="Peeters C."/>
        </authorList>
    </citation>
    <scope>NUCLEOTIDE SEQUENCE [LARGE SCALE GENOMIC DNA]</scope>
    <source>
        <strain evidence="1 2">LMG 23992</strain>
    </source>
</reference>
<proteinExistence type="predicted"/>
<evidence type="ECO:0000313" key="1">
    <source>
        <dbReference type="EMBL" id="CAG9185300.1"/>
    </source>
</evidence>
<organism evidence="1 2">
    <name type="scientific">Cupriavidus laharis</name>
    <dbReference type="NCBI Taxonomy" id="151654"/>
    <lineage>
        <taxon>Bacteria</taxon>
        <taxon>Pseudomonadati</taxon>
        <taxon>Pseudomonadota</taxon>
        <taxon>Betaproteobacteria</taxon>
        <taxon>Burkholderiales</taxon>
        <taxon>Burkholderiaceae</taxon>
        <taxon>Cupriavidus</taxon>
    </lineage>
</organism>
<dbReference type="EMBL" id="CAJZAI010000031">
    <property type="protein sequence ID" value="CAG9185300.1"/>
    <property type="molecule type" value="Genomic_DNA"/>
</dbReference>
<name>A0ABM8XXZ1_9BURK</name>
<gene>
    <name evidence="1" type="ORF">LMG23992_05506</name>
</gene>
<evidence type="ECO:0000313" key="2">
    <source>
        <dbReference type="Proteomes" id="UP000727654"/>
    </source>
</evidence>
<dbReference type="Proteomes" id="UP000727654">
    <property type="component" value="Unassembled WGS sequence"/>
</dbReference>
<keyword evidence="2" id="KW-1185">Reference proteome</keyword>
<protein>
    <submittedName>
        <fullName evidence="1">Uncharacterized protein</fullName>
    </submittedName>
</protein>
<accession>A0ABM8XXZ1</accession>
<comment type="caution">
    <text evidence="1">The sequence shown here is derived from an EMBL/GenBank/DDBJ whole genome shotgun (WGS) entry which is preliminary data.</text>
</comment>